<protein>
    <recommendedName>
        <fullName evidence="6">Molybdopterin molybdenumtransferase</fullName>
        <ecNumber evidence="6">2.10.1.1</ecNumber>
    </recommendedName>
</protein>
<dbReference type="InterPro" id="IPR005110">
    <property type="entry name" value="MoeA_linker/N"/>
</dbReference>
<keyword evidence="6" id="KW-0808">Transferase</keyword>
<keyword evidence="4 6" id="KW-0501">Molybdenum cofactor biosynthesis</keyword>
<dbReference type="InterPro" id="IPR036688">
    <property type="entry name" value="MoeA_C_domain_IV_sf"/>
</dbReference>
<proteinExistence type="inferred from homology"/>
<name>A0ABY5ZMQ7_9BACT</name>
<dbReference type="CDD" id="cd00887">
    <property type="entry name" value="MoeA"/>
    <property type="match status" value="1"/>
</dbReference>
<dbReference type="RefSeq" id="WP_260748740.1">
    <property type="nucleotide sequence ID" value="NZ_CP092109.1"/>
</dbReference>
<evidence type="ECO:0000256" key="6">
    <source>
        <dbReference type="RuleBase" id="RU365090"/>
    </source>
</evidence>
<dbReference type="InterPro" id="IPR038987">
    <property type="entry name" value="MoeA-like"/>
</dbReference>
<evidence type="ECO:0000256" key="1">
    <source>
        <dbReference type="ARBA" id="ARBA00002901"/>
    </source>
</evidence>
<dbReference type="InterPro" id="IPR005111">
    <property type="entry name" value="MoeA_C_domain_IV"/>
</dbReference>
<dbReference type="InterPro" id="IPR001453">
    <property type="entry name" value="MoaB/Mog_dom"/>
</dbReference>
<comment type="function">
    <text evidence="1 6">Catalyzes the insertion of molybdate into adenylated molybdopterin with the concomitant release of AMP.</text>
</comment>
<dbReference type="Proteomes" id="UP001060414">
    <property type="component" value="Chromosome"/>
</dbReference>
<dbReference type="SUPFAM" id="SSF63867">
    <property type="entry name" value="MoeA C-terminal domain-like"/>
    <property type="match status" value="1"/>
</dbReference>
<comment type="cofactor">
    <cofactor evidence="6">
        <name>Mg(2+)</name>
        <dbReference type="ChEBI" id="CHEBI:18420"/>
    </cofactor>
</comment>
<feature type="domain" description="MoaB/Mog" evidence="7">
    <location>
        <begin position="186"/>
        <end position="325"/>
    </location>
</feature>
<evidence type="ECO:0000313" key="8">
    <source>
        <dbReference type="EMBL" id="UWZ80383.1"/>
    </source>
</evidence>
<evidence type="ECO:0000259" key="7">
    <source>
        <dbReference type="SMART" id="SM00852"/>
    </source>
</evidence>
<keyword evidence="6" id="KW-0479">Metal-binding</keyword>
<dbReference type="Pfam" id="PF03453">
    <property type="entry name" value="MoeA_N"/>
    <property type="match status" value="1"/>
</dbReference>
<dbReference type="PANTHER" id="PTHR10192:SF5">
    <property type="entry name" value="GEPHYRIN"/>
    <property type="match status" value="1"/>
</dbReference>
<organism evidence="8 9">
    <name type="scientific">Geoalkalibacter halelectricus</name>
    <dbReference type="NCBI Taxonomy" id="2847045"/>
    <lineage>
        <taxon>Bacteria</taxon>
        <taxon>Pseudomonadati</taxon>
        <taxon>Thermodesulfobacteriota</taxon>
        <taxon>Desulfuromonadia</taxon>
        <taxon>Desulfuromonadales</taxon>
        <taxon>Geoalkalibacteraceae</taxon>
        <taxon>Geoalkalibacter</taxon>
    </lineage>
</organism>
<dbReference type="EMBL" id="CP092109">
    <property type="protein sequence ID" value="UWZ80383.1"/>
    <property type="molecule type" value="Genomic_DNA"/>
</dbReference>
<comment type="similarity">
    <text evidence="3 6">Belongs to the MoeA family.</text>
</comment>
<dbReference type="Gene3D" id="2.170.190.11">
    <property type="entry name" value="Molybdopterin biosynthesis moea protein, domain 3"/>
    <property type="match status" value="1"/>
</dbReference>
<comment type="catalytic activity">
    <reaction evidence="5">
        <text>adenylyl-molybdopterin + molybdate = Mo-molybdopterin + AMP + H(+)</text>
        <dbReference type="Rhea" id="RHEA:35047"/>
        <dbReference type="ChEBI" id="CHEBI:15378"/>
        <dbReference type="ChEBI" id="CHEBI:36264"/>
        <dbReference type="ChEBI" id="CHEBI:62727"/>
        <dbReference type="ChEBI" id="CHEBI:71302"/>
        <dbReference type="ChEBI" id="CHEBI:456215"/>
        <dbReference type="EC" id="2.10.1.1"/>
    </reaction>
</comment>
<reference evidence="8" key="1">
    <citation type="journal article" date="2022" name="Environ. Microbiol.">
        <title>Geoalkalibacter halelectricus SAP #1 sp. nov. possessing extracellular electron transfer and mineral#reducing capabilities from a haloalkaline environment.</title>
        <authorList>
            <person name="Yadav S."/>
            <person name="Singh R."/>
            <person name="Sundharam S.S."/>
            <person name="Chaudhary S."/>
            <person name="Krishnamurthi S."/>
            <person name="Patil S.A."/>
        </authorList>
    </citation>
    <scope>NUCLEOTIDE SEQUENCE</scope>
    <source>
        <strain evidence="8">SAP-1</strain>
    </source>
</reference>
<keyword evidence="9" id="KW-1185">Reference proteome</keyword>
<dbReference type="Gene3D" id="3.40.980.10">
    <property type="entry name" value="MoaB/Mog-like domain"/>
    <property type="match status" value="1"/>
</dbReference>
<dbReference type="Pfam" id="PF03454">
    <property type="entry name" value="MoeA_C"/>
    <property type="match status" value="1"/>
</dbReference>
<evidence type="ECO:0000256" key="3">
    <source>
        <dbReference type="ARBA" id="ARBA00010763"/>
    </source>
</evidence>
<dbReference type="SUPFAM" id="SSF63882">
    <property type="entry name" value="MoeA N-terminal region -like"/>
    <property type="match status" value="1"/>
</dbReference>
<dbReference type="InterPro" id="IPR036135">
    <property type="entry name" value="MoeA_linker/N_sf"/>
</dbReference>
<evidence type="ECO:0000256" key="2">
    <source>
        <dbReference type="ARBA" id="ARBA00005046"/>
    </source>
</evidence>
<keyword evidence="6" id="KW-0500">Molybdenum</keyword>
<dbReference type="SMART" id="SM00852">
    <property type="entry name" value="MoCF_biosynth"/>
    <property type="match status" value="1"/>
</dbReference>
<evidence type="ECO:0000256" key="4">
    <source>
        <dbReference type="ARBA" id="ARBA00023150"/>
    </source>
</evidence>
<comment type="pathway">
    <text evidence="2 6">Cofactor biosynthesis; molybdopterin biosynthesis.</text>
</comment>
<dbReference type="SUPFAM" id="SSF53218">
    <property type="entry name" value="Molybdenum cofactor biosynthesis proteins"/>
    <property type="match status" value="1"/>
</dbReference>
<dbReference type="PANTHER" id="PTHR10192">
    <property type="entry name" value="MOLYBDOPTERIN BIOSYNTHESIS PROTEIN"/>
    <property type="match status" value="1"/>
</dbReference>
<dbReference type="Gene3D" id="3.90.105.10">
    <property type="entry name" value="Molybdopterin biosynthesis moea protein, domain 2"/>
    <property type="match status" value="1"/>
</dbReference>
<keyword evidence="6" id="KW-0460">Magnesium</keyword>
<accession>A0ABY5ZMQ7</accession>
<dbReference type="Pfam" id="PF00994">
    <property type="entry name" value="MoCF_biosynth"/>
    <property type="match status" value="1"/>
</dbReference>
<dbReference type="EC" id="2.10.1.1" evidence="6"/>
<dbReference type="NCBIfam" id="NF045515">
    <property type="entry name" value="Glp_gephyrin"/>
    <property type="match status" value="1"/>
</dbReference>
<dbReference type="Gene3D" id="2.40.340.10">
    <property type="entry name" value="MoeA, C-terminal, domain IV"/>
    <property type="match status" value="1"/>
</dbReference>
<evidence type="ECO:0000313" key="9">
    <source>
        <dbReference type="Proteomes" id="UP001060414"/>
    </source>
</evidence>
<dbReference type="InterPro" id="IPR036425">
    <property type="entry name" value="MoaB/Mog-like_dom_sf"/>
</dbReference>
<gene>
    <name evidence="8" type="ORF">L9S41_03010</name>
</gene>
<evidence type="ECO:0000256" key="5">
    <source>
        <dbReference type="ARBA" id="ARBA00047317"/>
    </source>
</evidence>
<sequence>MSSRFLSTLSRSEFARLFHQFESTPDELISFAEAHERILAEDLTAQEDLPAADRSSMDGYAVAAADTFGAGEANPAYLECRYRIEVNVFPQFGLQPGECAWIPTGGFLPAGADCVVMVEHTQEIGDGTIEVRRSLAPGENLMFRGEDARRGAVVLTRGTRLRIPEIGLLAALGLQQVRVHRRPRIAVLSTGDEIVPVEAQPRPGEMRDVNSHAVAAMIVQAGGQVEQLGIVNDDLEQLRGALERGLANNDALFLSGGSSKGTRDHTLDAIAQLPGARILAHGVAMAPGKPTILACVGDKPILGLPGQVGSAQVVMLVLGQPLVRHLAGDSRALDTSHRSLRRARLTRNLTSSQGREDYLRVRLEESAGGLLAHPVSGKSGLLRTLLHSDGLLPIAADTEGLPEGCWVDVWLL</sequence>